<evidence type="ECO:0000259" key="1">
    <source>
        <dbReference type="Pfam" id="PF00961"/>
    </source>
</evidence>
<dbReference type="EMBL" id="MN739826">
    <property type="protein sequence ID" value="QHT27658.1"/>
    <property type="molecule type" value="Genomic_DNA"/>
</dbReference>
<reference evidence="3" key="1">
    <citation type="journal article" date="2020" name="Nature">
        <title>Giant virus diversity and host interactions through global metagenomics.</title>
        <authorList>
            <person name="Schulz F."/>
            <person name="Roux S."/>
            <person name="Paez-Espino D."/>
            <person name="Jungbluth S."/>
            <person name="Walsh D.A."/>
            <person name="Denef V.J."/>
            <person name="McMahon K.D."/>
            <person name="Konstantinidis K.T."/>
            <person name="Eloe-Fadrosh E.A."/>
            <person name="Kyrpides N.C."/>
            <person name="Woyke T."/>
        </authorList>
    </citation>
    <scope>NUCLEOTIDE SEQUENCE</scope>
    <source>
        <strain evidence="3">GVMAG-M-3300023179-33</strain>
    </source>
</reference>
<evidence type="ECO:0000259" key="2">
    <source>
        <dbReference type="Pfam" id="PF07460"/>
    </source>
</evidence>
<evidence type="ECO:0000313" key="3">
    <source>
        <dbReference type="EMBL" id="QHT27658.1"/>
    </source>
</evidence>
<evidence type="ECO:0008006" key="4">
    <source>
        <dbReference type="Google" id="ProtNLM"/>
    </source>
</evidence>
<dbReference type="InterPro" id="IPR003611">
    <property type="entry name" value="NUMOD3"/>
</dbReference>
<feature type="domain" description="Homing endonuclease LAGLIDADG" evidence="1">
    <location>
        <begin position="171"/>
        <end position="228"/>
    </location>
</feature>
<dbReference type="GO" id="GO:0003677">
    <property type="term" value="F:DNA binding"/>
    <property type="evidence" value="ECO:0007669"/>
    <property type="project" value="InterPro"/>
</dbReference>
<feature type="domain" description="Nuclease associated modular" evidence="2">
    <location>
        <begin position="319"/>
        <end position="342"/>
    </location>
</feature>
<dbReference type="InterPro" id="IPR004860">
    <property type="entry name" value="LAGLIDADG_dom"/>
</dbReference>
<dbReference type="Pfam" id="PF07460">
    <property type="entry name" value="NUMOD3"/>
    <property type="match status" value="1"/>
</dbReference>
<dbReference type="GO" id="GO:0004519">
    <property type="term" value="F:endonuclease activity"/>
    <property type="evidence" value="ECO:0007669"/>
    <property type="project" value="InterPro"/>
</dbReference>
<protein>
    <recommendedName>
        <fullName evidence="4">Homing endonuclease LAGLIDADG domain-containing protein</fullName>
    </recommendedName>
</protein>
<proteinExistence type="predicted"/>
<organism evidence="3">
    <name type="scientific">viral metagenome</name>
    <dbReference type="NCBI Taxonomy" id="1070528"/>
    <lineage>
        <taxon>unclassified sequences</taxon>
        <taxon>metagenomes</taxon>
        <taxon>organismal metagenomes</taxon>
    </lineage>
</organism>
<sequence>MEIDNQKHLDRFNKNPPHPSYIAGFIDGDGCIFIRKITDGYQSGFTITQCRTNILQVMRYHFGGSITSSSNRNDKTINMMNDDDYYHKYNVRNQYNLLIRNNEYQILMDYLRESFIIKEHQYQCLYEFNKLANLKNKNEEKDILHIKCSEYNNIKYNFDASNISRLNIEYISGLFDAEGCFFIYNDLHDWNITISQKNHPLLLNEIQKFLGFGKISKHKYEIYKKSHCLKFIQLVKNHLIVKYNQCEAFEVFLTTNDDTVKKDMYKICNEEKHKIEVFNDLNKNETGKEGYLETLKMRNIKAQFCREILNKQLYKEKSEKMKGDGNHNYGKSFSKETKKKMSCSIRDKKGGISDEMIVKVRELIEKGYKNIEIQELLSLLRHTVTRIKNGDLVCRNEEKDNNKKLSREEVNLSKRKIHVDEIIFVLEKYIEKWKPTQILDCLIEERNKNNIPINVTIDIIKNIKRSLQNNKTIIYESETSKNIYEYYLSLLEKYKNM</sequence>
<dbReference type="SUPFAM" id="SSF55608">
    <property type="entry name" value="Homing endonucleases"/>
    <property type="match status" value="2"/>
</dbReference>
<dbReference type="InterPro" id="IPR027434">
    <property type="entry name" value="Homing_endonucl"/>
</dbReference>
<name>A0A6C0EFF9_9ZZZZ</name>
<dbReference type="Gene3D" id="3.10.28.10">
    <property type="entry name" value="Homing endonucleases"/>
    <property type="match status" value="2"/>
</dbReference>
<accession>A0A6C0EFF9</accession>
<dbReference type="AlphaFoldDB" id="A0A6C0EFF9"/>
<dbReference type="Pfam" id="PF00961">
    <property type="entry name" value="LAGLIDADG_1"/>
    <property type="match status" value="1"/>
</dbReference>
<dbReference type="SUPFAM" id="SSF64496">
    <property type="entry name" value="DNA-binding domain of intron-encoded endonucleases"/>
    <property type="match status" value="1"/>
</dbReference>